<reference evidence="1" key="1">
    <citation type="journal article" date="2018" name="Genome Biol.">
        <title>SKESA: strategic k-mer extension for scrupulous assemblies.</title>
        <authorList>
            <person name="Souvorov A."/>
            <person name="Agarwala R."/>
            <person name="Lipman D.J."/>
        </authorList>
    </citation>
    <scope>NUCLEOTIDE SEQUENCE</scope>
    <source>
        <strain evidence="1">3376-57</strain>
    </source>
</reference>
<dbReference type="InterPro" id="IPR011990">
    <property type="entry name" value="TPR-like_helical_dom_sf"/>
</dbReference>
<name>A0A735Q3Q5_SALER</name>
<sequence length="153" mass="17637">MKRILYLSMIVFFVHYKSYGEESSITHIKENPIQIEVTSTSKAFNLNENEKSKLNIKSESGDSSASYRLHQYYTYTCFNVDKQIKYLSRAASQGDVIAQYNYGIILSSIDSDKYYKYYNLEKAIYWMKLAAAHGHDKAKNELSRLEGLKRAGG</sequence>
<organism evidence="1">
    <name type="scientific">Salmonella enterica subsp. salamae serovar 42:z:1,5</name>
    <dbReference type="NCBI Taxonomy" id="1967617"/>
    <lineage>
        <taxon>Bacteria</taxon>
        <taxon>Pseudomonadati</taxon>
        <taxon>Pseudomonadota</taxon>
        <taxon>Gammaproteobacteria</taxon>
        <taxon>Enterobacterales</taxon>
        <taxon>Enterobacteriaceae</taxon>
        <taxon>Salmonella</taxon>
    </lineage>
</organism>
<accession>A0A735Q3Q5</accession>
<evidence type="ECO:0000313" key="1">
    <source>
        <dbReference type="EMBL" id="HAE7083997.1"/>
    </source>
</evidence>
<dbReference type="EMBL" id="DAASUN010000066">
    <property type="protein sequence ID" value="HAE7083997.1"/>
    <property type="molecule type" value="Genomic_DNA"/>
</dbReference>
<dbReference type="SUPFAM" id="SSF81901">
    <property type="entry name" value="HCP-like"/>
    <property type="match status" value="1"/>
</dbReference>
<comment type="caution">
    <text evidence="1">The sequence shown here is derived from an EMBL/GenBank/DDBJ whole genome shotgun (WGS) entry which is preliminary data.</text>
</comment>
<proteinExistence type="predicted"/>
<dbReference type="Gene3D" id="1.25.40.10">
    <property type="entry name" value="Tetratricopeptide repeat domain"/>
    <property type="match status" value="1"/>
</dbReference>
<gene>
    <name evidence="1" type="ORF">GNC10_004755</name>
</gene>
<reference evidence="1" key="2">
    <citation type="submission" date="2018-07" db="EMBL/GenBank/DDBJ databases">
        <authorList>
            <consortium name="NCBI Pathogen Detection Project"/>
        </authorList>
    </citation>
    <scope>NUCLEOTIDE SEQUENCE</scope>
    <source>
        <strain evidence="1">3376-57</strain>
    </source>
</reference>
<dbReference type="AlphaFoldDB" id="A0A735Q3Q5"/>
<protein>
    <submittedName>
        <fullName evidence="1">Sel1 repeat family protein</fullName>
    </submittedName>
</protein>